<sequence>MKLLLPLLFSLPISVFGQDCSLKKTKDQFSQEPKLTTGFVNLSNAKLSMDADAKEIHLLFLIGSNGEMKCFEEASTLTIAFDSTNTKANLRNGGSMNCEGYFDVVFKNTPTTTSYLNRLTTHTVKTLTFTGNNKTVTVVTLSDDQKALLRQLANCIATESKTLIK</sequence>
<reference evidence="1 2" key="2">
    <citation type="journal article" date="2016" name="Int. J. Syst. Evol. Microbiol.">
        <title>Flavisolibacter tropicus sp. nov., isolated from tropical soil.</title>
        <authorList>
            <person name="Lee J.J."/>
            <person name="Kang M.S."/>
            <person name="Kim G.S."/>
            <person name="Lee C.S."/>
            <person name="Lim S."/>
            <person name="Lee J."/>
            <person name="Roh S.H."/>
            <person name="Kang H."/>
            <person name="Ha J.M."/>
            <person name="Bae S."/>
            <person name="Jung H.Y."/>
            <person name="Kim M.K."/>
        </authorList>
    </citation>
    <scope>NUCLEOTIDE SEQUENCE [LARGE SCALE GENOMIC DNA]</scope>
    <source>
        <strain evidence="1 2">LCS9</strain>
    </source>
</reference>
<accession>A0A172TS03</accession>
<protein>
    <submittedName>
        <fullName evidence="1">Uncharacterized protein</fullName>
    </submittedName>
</protein>
<dbReference type="RefSeq" id="WP_066401923.1">
    <property type="nucleotide sequence ID" value="NZ_CP011390.1"/>
</dbReference>
<evidence type="ECO:0000313" key="2">
    <source>
        <dbReference type="Proteomes" id="UP000077177"/>
    </source>
</evidence>
<keyword evidence="2" id="KW-1185">Reference proteome</keyword>
<dbReference type="OrthoDB" id="671162at2"/>
<organism evidence="1 2">
    <name type="scientific">Flavisolibacter tropicus</name>
    <dbReference type="NCBI Taxonomy" id="1492898"/>
    <lineage>
        <taxon>Bacteria</taxon>
        <taxon>Pseudomonadati</taxon>
        <taxon>Bacteroidota</taxon>
        <taxon>Chitinophagia</taxon>
        <taxon>Chitinophagales</taxon>
        <taxon>Chitinophagaceae</taxon>
        <taxon>Flavisolibacter</taxon>
    </lineage>
</organism>
<name>A0A172TS03_9BACT</name>
<dbReference type="EMBL" id="CP011390">
    <property type="protein sequence ID" value="ANE49786.1"/>
    <property type="molecule type" value="Genomic_DNA"/>
</dbReference>
<evidence type="ECO:0000313" key="1">
    <source>
        <dbReference type="EMBL" id="ANE49786.1"/>
    </source>
</evidence>
<reference evidence="2" key="1">
    <citation type="submission" date="2015-01" db="EMBL/GenBank/DDBJ databases">
        <title>Flavisolibacter sp./LCS9/ whole genome sequencing.</title>
        <authorList>
            <person name="Kim M.K."/>
            <person name="Srinivasan S."/>
            <person name="Lee J.-J."/>
        </authorList>
    </citation>
    <scope>NUCLEOTIDE SEQUENCE [LARGE SCALE GENOMIC DNA]</scope>
    <source>
        <strain evidence="2">LCS9</strain>
    </source>
</reference>
<gene>
    <name evidence="1" type="ORF">SY85_04035</name>
</gene>
<dbReference type="AlphaFoldDB" id="A0A172TS03"/>
<proteinExistence type="predicted"/>
<dbReference type="KEGG" id="fla:SY85_04035"/>
<dbReference type="Proteomes" id="UP000077177">
    <property type="component" value="Chromosome"/>
</dbReference>